<name>A0A975TVQ4_9RHOB</name>
<accession>A0A975TVQ4</accession>
<dbReference type="SUPFAM" id="SSF53955">
    <property type="entry name" value="Lysozyme-like"/>
    <property type="match status" value="1"/>
</dbReference>
<protein>
    <submittedName>
        <fullName evidence="3">Transglycosylase SLT domain-containing protein</fullName>
    </submittedName>
</protein>
<dbReference type="EMBL" id="CP078073">
    <property type="protein sequence ID" value="QXL88452.1"/>
    <property type="molecule type" value="Genomic_DNA"/>
</dbReference>
<dbReference type="InterPro" id="IPR023346">
    <property type="entry name" value="Lysozyme-like_dom_sf"/>
</dbReference>
<evidence type="ECO:0000256" key="1">
    <source>
        <dbReference type="ARBA" id="ARBA00009387"/>
    </source>
</evidence>
<reference evidence="3 4" key="1">
    <citation type="submission" date="2021-07" db="EMBL/GenBank/DDBJ databases">
        <title>Karlodiniumbacter phycospheric gen. nov., sp. nov., a phycosphere bacterium isolated from karlodinium veneficum.</title>
        <authorList>
            <person name="Peng Y."/>
            <person name="Jiang L."/>
            <person name="Lee J."/>
        </authorList>
    </citation>
    <scope>NUCLEOTIDE SEQUENCE</scope>
    <source>
        <strain evidence="3 4">N5</strain>
    </source>
</reference>
<keyword evidence="4" id="KW-1185">Reference proteome</keyword>
<dbReference type="RefSeq" id="WP_257891521.1">
    <property type="nucleotide sequence ID" value="NZ_JAIMBW010000001.1"/>
</dbReference>
<comment type="similarity">
    <text evidence="1">Belongs to the virb1 family.</text>
</comment>
<dbReference type="InterPro" id="IPR008258">
    <property type="entry name" value="Transglycosylase_SLT_dom_1"/>
</dbReference>
<proteinExistence type="inferred from homology"/>
<dbReference type="Gene3D" id="1.10.530.10">
    <property type="match status" value="1"/>
</dbReference>
<evidence type="ECO:0000259" key="2">
    <source>
        <dbReference type="Pfam" id="PF01464"/>
    </source>
</evidence>
<feature type="domain" description="Transglycosylase SLT" evidence="2">
    <location>
        <begin position="97"/>
        <end position="164"/>
    </location>
</feature>
<evidence type="ECO:0000313" key="3">
    <source>
        <dbReference type="EMBL" id="QXL88452.1"/>
    </source>
</evidence>
<dbReference type="Proteomes" id="UP000693972">
    <property type="component" value="Unassembled WGS sequence"/>
</dbReference>
<dbReference type="Pfam" id="PF01464">
    <property type="entry name" value="SLT"/>
    <property type="match status" value="1"/>
</dbReference>
<organism evidence="3">
    <name type="scientific">Gymnodinialimonas phycosphaerae</name>
    <dbReference type="NCBI Taxonomy" id="2841589"/>
    <lineage>
        <taxon>Bacteria</taxon>
        <taxon>Pseudomonadati</taxon>
        <taxon>Pseudomonadota</taxon>
        <taxon>Alphaproteobacteria</taxon>
        <taxon>Rhodobacterales</taxon>
        <taxon>Paracoccaceae</taxon>
        <taxon>Gymnodinialimonas</taxon>
    </lineage>
</organism>
<evidence type="ECO:0000313" key="4">
    <source>
        <dbReference type="Proteomes" id="UP000693972"/>
    </source>
</evidence>
<dbReference type="EMBL" id="JAIMBW010000001">
    <property type="protein sequence ID" value="MBY4891670.1"/>
    <property type="molecule type" value="Genomic_DNA"/>
</dbReference>
<dbReference type="AlphaFoldDB" id="A0A975TVQ4"/>
<gene>
    <name evidence="3" type="ORF">KUL25_02700</name>
</gene>
<sequence length="210" mass="22281">MSVLSVAARAAVGFRAAVGLALVVSVSGCGALSEVSFGRGAEVIDTPVMRWDHHPEGGDWTAMAFAALDTHASVLPMLVPEDIEAWCPAYPEAPLENRQAFWTGLMSALARHESTWNPEAVGGGGRWFGLVQISPATARHYGCQATSGQALLDGSANISCAMRIWASTVPRDGVVAQSRGGVAADWGPFVQAPKREEMRQWISEQPYCAG</sequence>